<gene>
    <name evidence="3" type="ORF">Nepgr_013450</name>
</gene>
<dbReference type="EMBL" id="BSYO01000011">
    <property type="protein sequence ID" value="GMH11609.1"/>
    <property type="molecule type" value="Genomic_DNA"/>
</dbReference>
<name>A0AAD3XP45_NEPGR</name>
<keyword evidence="2" id="KW-0472">Membrane</keyword>
<evidence type="ECO:0000313" key="3">
    <source>
        <dbReference type="EMBL" id="GMH11609.1"/>
    </source>
</evidence>
<sequence>MKVIALLCLWLPWACVMVMELLCYGEVAAITLAFTFFPVSLFVPMIMVSLWCCKLYLALAAQSRASYSDATDSTGGLKSWPLVGILNGRNAWLNCAGGESCVAEERVFFSCYSCCCCNCVATLGIAVRLFLHFQPFWDSLAAASDLLLGFGGFLLLSLWLTKDQQSDPAETTSEALELFSRKNKPSQRQYEDWINSQPTHQKNHVK</sequence>
<evidence type="ECO:0000256" key="2">
    <source>
        <dbReference type="SAM" id="Phobius"/>
    </source>
</evidence>
<feature type="transmembrane region" description="Helical" evidence="2">
    <location>
        <begin position="107"/>
        <end position="127"/>
    </location>
</feature>
<feature type="region of interest" description="Disordered" evidence="1">
    <location>
        <begin position="180"/>
        <end position="206"/>
    </location>
</feature>
<evidence type="ECO:0000256" key="1">
    <source>
        <dbReference type="SAM" id="MobiDB-lite"/>
    </source>
</evidence>
<reference evidence="3" key="1">
    <citation type="submission" date="2023-05" db="EMBL/GenBank/DDBJ databases">
        <title>Nepenthes gracilis genome sequencing.</title>
        <authorList>
            <person name="Fukushima K."/>
        </authorList>
    </citation>
    <scope>NUCLEOTIDE SEQUENCE</scope>
    <source>
        <strain evidence="3">SING2019-196</strain>
    </source>
</reference>
<proteinExistence type="predicted"/>
<feature type="transmembrane region" description="Helical" evidence="2">
    <location>
        <begin position="139"/>
        <end position="160"/>
    </location>
</feature>
<organism evidence="3 4">
    <name type="scientific">Nepenthes gracilis</name>
    <name type="common">Slender pitcher plant</name>
    <dbReference type="NCBI Taxonomy" id="150966"/>
    <lineage>
        <taxon>Eukaryota</taxon>
        <taxon>Viridiplantae</taxon>
        <taxon>Streptophyta</taxon>
        <taxon>Embryophyta</taxon>
        <taxon>Tracheophyta</taxon>
        <taxon>Spermatophyta</taxon>
        <taxon>Magnoliopsida</taxon>
        <taxon>eudicotyledons</taxon>
        <taxon>Gunneridae</taxon>
        <taxon>Pentapetalae</taxon>
        <taxon>Caryophyllales</taxon>
        <taxon>Nepenthaceae</taxon>
        <taxon>Nepenthes</taxon>
    </lineage>
</organism>
<evidence type="ECO:0000313" key="4">
    <source>
        <dbReference type="Proteomes" id="UP001279734"/>
    </source>
</evidence>
<keyword evidence="4" id="KW-1185">Reference proteome</keyword>
<feature type="transmembrane region" description="Helical" evidence="2">
    <location>
        <begin position="35"/>
        <end position="57"/>
    </location>
</feature>
<comment type="caution">
    <text evidence="3">The sequence shown here is derived from an EMBL/GenBank/DDBJ whole genome shotgun (WGS) entry which is preliminary data.</text>
</comment>
<dbReference type="AlphaFoldDB" id="A0AAD3XP45"/>
<keyword evidence="2" id="KW-0812">Transmembrane</keyword>
<protein>
    <submittedName>
        <fullName evidence="3">Uncharacterized protein</fullName>
    </submittedName>
</protein>
<dbReference type="Proteomes" id="UP001279734">
    <property type="component" value="Unassembled WGS sequence"/>
</dbReference>
<keyword evidence="2" id="KW-1133">Transmembrane helix</keyword>
<accession>A0AAD3XP45</accession>